<dbReference type="GO" id="GO:0016740">
    <property type="term" value="F:transferase activity"/>
    <property type="evidence" value="ECO:0007669"/>
    <property type="project" value="UniProtKB-KW"/>
</dbReference>
<keyword evidence="8" id="KW-0732">Signal</keyword>
<dbReference type="Pfam" id="PF03734">
    <property type="entry name" value="YkuD"/>
    <property type="match status" value="1"/>
</dbReference>
<evidence type="ECO:0000256" key="7">
    <source>
        <dbReference type="SAM" id="MobiDB-lite"/>
    </source>
</evidence>
<feature type="region of interest" description="Disordered" evidence="7">
    <location>
        <begin position="28"/>
        <end position="88"/>
    </location>
</feature>
<dbReference type="GO" id="GO:0071555">
    <property type="term" value="P:cell wall organization"/>
    <property type="evidence" value="ECO:0007669"/>
    <property type="project" value="UniProtKB-UniRule"/>
</dbReference>
<evidence type="ECO:0000256" key="6">
    <source>
        <dbReference type="PROSITE-ProRule" id="PRU01373"/>
    </source>
</evidence>
<keyword evidence="2" id="KW-0808">Transferase</keyword>
<dbReference type="PROSITE" id="PS52029">
    <property type="entry name" value="LD_TPASE"/>
    <property type="match status" value="1"/>
</dbReference>
<keyword evidence="4 6" id="KW-0573">Peptidoglycan synthesis</keyword>
<dbReference type="InterPro" id="IPR038063">
    <property type="entry name" value="Transpep_catalytic_dom"/>
</dbReference>
<dbReference type="SUPFAM" id="SSF141523">
    <property type="entry name" value="L,D-transpeptidase catalytic domain-like"/>
    <property type="match status" value="1"/>
</dbReference>
<dbReference type="InterPro" id="IPR050979">
    <property type="entry name" value="LD-transpeptidase"/>
</dbReference>
<proteinExistence type="predicted"/>
<keyword evidence="11" id="KW-1185">Reference proteome</keyword>
<sequence length="277" mass="29877">MRVRRPVLITAAVIAAVGIIAGGTYAFAGDDKPAGAVQPGQSSGPPEPRVGPTDGASASSAPPVSESPAPPEKEEKKEEKHGCPVGEKQKEVEDLLIQLGGWGDIVADGEQSKADCAAIKKFQKRYGIDPAQGSAGPLTEKVARRLAETDLDKCDGSKGLVACIDLTHQTTWIMKDGEVIVPPTITRTGMGGGYQTPAGKFKIDWRSEKAWSKPYKVWLPYWQHFTDGMGFHETTTYIHDSFGSHGCVNLLHEDAVKFYETLKMDTTVHTFGRRPGT</sequence>
<dbReference type="GO" id="GO:0018104">
    <property type="term" value="P:peptidoglycan-protein cross-linking"/>
    <property type="evidence" value="ECO:0007669"/>
    <property type="project" value="TreeGrafter"/>
</dbReference>
<dbReference type="InterPro" id="IPR005490">
    <property type="entry name" value="LD_TPept_cat_dom"/>
</dbReference>
<protein>
    <recommendedName>
        <fullName evidence="9">L,D-TPase catalytic domain-containing protein</fullName>
    </recommendedName>
</protein>
<keyword evidence="3 6" id="KW-0133">Cell shape</keyword>
<comment type="pathway">
    <text evidence="1 6">Cell wall biogenesis; peptidoglycan biosynthesis.</text>
</comment>
<dbReference type="GO" id="GO:0071972">
    <property type="term" value="F:peptidoglycan L,D-transpeptidase activity"/>
    <property type="evidence" value="ECO:0007669"/>
    <property type="project" value="TreeGrafter"/>
</dbReference>
<evidence type="ECO:0000256" key="5">
    <source>
        <dbReference type="ARBA" id="ARBA00023316"/>
    </source>
</evidence>
<dbReference type="RefSeq" id="WP_285665838.1">
    <property type="nucleotide sequence ID" value="NZ_BSTX01000004.1"/>
</dbReference>
<dbReference type="GO" id="GO:0005576">
    <property type="term" value="C:extracellular region"/>
    <property type="evidence" value="ECO:0007669"/>
    <property type="project" value="TreeGrafter"/>
</dbReference>
<dbReference type="PANTHER" id="PTHR30582:SF33">
    <property type="entry name" value="EXPORTED PROTEIN"/>
    <property type="match status" value="1"/>
</dbReference>
<feature type="compositionally biased region" description="Basic and acidic residues" evidence="7">
    <location>
        <begin position="71"/>
        <end position="88"/>
    </location>
</feature>
<dbReference type="PANTHER" id="PTHR30582">
    <property type="entry name" value="L,D-TRANSPEPTIDASE"/>
    <property type="match status" value="1"/>
</dbReference>
<feature type="compositionally biased region" description="Low complexity" evidence="7">
    <location>
        <begin position="56"/>
        <end position="67"/>
    </location>
</feature>
<accession>A0A9W6WC04</accession>
<dbReference type="Gene3D" id="2.40.440.10">
    <property type="entry name" value="L,D-transpeptidase catalytic domain-like"/>
    <property type="match status" value="1"/>
</dbReference>
<feature type="chain" id="PRO_5040897538" description="L,D-TPase catalytic domain-containing protein" evidence="8">
    <location>
        <begin position="29"/>
        <end position="277"/>
    </location>
</feature>
<gene>
    <name evidence="10" type="ORF">Afil01_54100</name>
</gene>
<feature type="signal peptide" evidence="8">
    <location>
        <begin position="1"/>
        <end position="28"/>
    </location>
</feature>
<dbReference type="CDD" id="cd16913">
    <property type="entry name" value="YkuD_like"/>
    <property type="match status" value="1"/>
</dbReference>
<evidence type="ECO:0000256" key="1">
    <source>
        <dbReference type="ARBA" id="ARBA00004752"/>
    </source>
</evidence>
<dbReference type="GO" id="GO:0008360">
    <property type="term" value="P:regulation of cell shape"/>
    <property type="evidence" value="ECO:0007669"/>
    <property type="project" value="UniProtKB-UniRule"/>
</dbReference>
<evidence type="ECO:0000256" key="8">
    <source>
        <dbReference type="SAM" id="SignalP"/>
    </source>
</evidence>
<feature type="active site" description="Nucleophile" evidence="6">
    <location>
        <position position="247"/>
    </location>
</feature>
<evidence type="ECO:0000256" key="3">
    <source>
        <dbReference type="ARBA" id="ARBA00022960"/>
    </source>
</evidence>
<name>A0A9W6WC04_9ACTN</name>
<evidence type="ECO:0000313" key="11">
    <source>
        <dbReference type="Proteomes" id="UP001165079"/>
    </source>
</evidence>
<dbReference type="EMBL" id="BSTX01000004">
    <property type="protein sequence ID" value="GLZ80603.1"/>
    <property type="molecule type" value="Genomic_DNA"/>
</dbReference>
<reference evidence="10" key="1">
    <citation type="submission" date="2023-03" db="EMBL/GenBank/DDBJ databases">
        <title>Actinorhabdospora filicis NBRC 111898.</title>
        <authorList>
            <person name="Ichikawa N."/>
            <person name="Sato H."/>
            <person name="Tonouchi N."/>
        </authorList>
    </citation>
    <scope>NUCLEOTIDE SEQUENCE</scope>
    <source>
        <strain evidence="10">NBRC 111898</strain>
    </source>
</reference>
<evidence type="ECO:0000256" key="4">
    <source>
        <dbReference type="ARBA" id="ARBA00022984"/>
    </source>
</evidence>
<comment type="caution">
    <text evidence="10">The sequence shown here is derived from an EMBL/GenBank/DDBJ whole genome shotgun (WGS) entry which is preliminary data.</text>
</comment>
<feature type="active site" description="Proton donor/acceptor" evidence="6">
    <location>
        <position position="232"/>
    </location>
</feature>
<dbReference type="Proteomes" id="UP001165079">
    <property type="component" value="Unassembled WGS sequence"/>
</dbReference>
<organism evidence="10 11">
    <name type="scientific">Actinorhabdospora filicis</name>
    <dbReference type="NCBI Taxonomy" id="1785913"/>
    <lineage>
        <taxon>Bacteria</taxon>
        <taxon>Bacillati</taxon>
        <taxon>Actinomycetota</taxon>
        <taxon>Actinomycetes</taxon>
        <taxon>Micromonosporales</taxon>
        <taxon>Micromonosporaceae</taxon>
        <taxon>Actinorhabdospora</taxon>
    </lineage>
</organism>
<dbReference type="AlphaFoldDB" id="A0A9W6WC04"/>
<evidence type="ECO:0000313" key="10">
    <source>
        <dbReference type="EMBL" id="GLZ80603.1"/>
    </source>
</evidence>
<evidence type="ECO:0000259" key="9">
    <source>
        <dbReference type="PROSITE" id="PS52029"/>
    </source>
</evidence>
<evidence type="ECO:0000256" key="2">
    <source>
        <dbReference type="ARBA" id="ARBA00022679"/>
    </source>
</evidence>
<feature type="domain" description="L,D-TPase catalytic" evidence="9">
    <location>
        <begin position="160"/>
        <end position="271"/>
    </location>
</feature>
<keyword evidence="5 6" id="KW-0961">Cell wall biogenesis/degradation</keyword>